<dbReference type="GO" id="GO:0016757">
    <property type="term" value="F:glycosyltransferase activity"/>
    <property type="evidence" value="ECO:0007669"/>
    <property type="project" value="InterPro"/>
</dbReference>
<organism evidence="4 6">
    <name type="scientific">Candidatus Chlorohelix allophototropha</name>
    <dbReference type="NCBI Taxonomy" id="3003348"/>
    <lineage>
        <taxon>Bacteria</taxon>
        <taxon>Bacillati</taxon>
        <taxon>Chloroflexota</taxon>
        <taxon>Chloroflexia</taxon>
        <taxon>Candidatus Chloroheliales</taxon>
        <taxon>Candidatus Chloroheliaceae</taxon>
        <taxon>Candidatus Chlorohelix</taxon>
    </lineage>
</organism>
<dbReference type="Pfam" id="PF13439">
    <property type="entry name" value="Glyco_transf_4"/>
    <property type="match status" value="1"/>
</dbReference>
<evidence type="ECO:0000313" key="4">
    <source>
        <dbReference type="EMBL" id="NWJ44324.1"/>
    </source>
</evidence>
<dbReference type="Pfam" id="PF00534">
    <property type="entry name" value="Glycos_transf_1"/>
    <property type="match status" value="1"/>
</dbReference>
<reference evidence="4 6" key="1">
    <citation type="submission" date="2020-06" db="EMBL/GenBank/DDBJ databases">
        <title>Anoxygenic phototrophic Chloroflexota member uses a Type I reaction center.</title>
        <authorList>
            <person name="Tsuji J.M."/>
            <person name="Shaw N.A."/>
            <person name="Nagashima S."/>
            <person name="Venkiteswaran J."/>
            <person name="Schiff S.L."/>
            <person name="Hanada S."/>
            <person name="Tank M."/>
            <person name="Neufeld J.D."/>
        </authorList>
    </citation>
    <scope>NUCLEOTIDE SEQUENCE [LARGE SCALE GENOMIC DNA]</scope>
    <source>
        <strain evidence="4">L227-S17</strain>
    </source>
</reference>
<dbReference type="Gene3D" id="3.40.50.2000">
    <property type="entry name" value="Glycogen Phosphorylase B"/>
    <property type="match status" value="2"/>
</dbReference>
<protein>
    <submittedName>
        <fullName evidence="4">Glycosyltransferase family 4 protein</fullName>
    </submittedName>
</protein>
<name>A0A8T7LQM5_9CHLR</name>
<dbReference type="SUPFAM" id="SSF53756">
    <property type="entry name" value="UDP-Glycosyltransferase/glycogen phosphorylase"/>
    <property type="match status" value="1"/>
</dbReference>
<accession>A0A8T7LQM5</accession>
<dbReference type="EMBL" id="CP128399">
    <property type="protein sequence ID" value="WJW66218.1"/>
    <property type="molecule type" value="Genomic_DNA"/>
</dbReference>
<dbReference type="Proteomes" id="UP001431572">
    <property type="component" value="Chromosome 1"/>
</dbReference>
<dbReference type="GO" id="GO:0009103">
    <property type="term" value="P:lipopolysaccharide biosynthetic process"/>
    <property type="evidence" value="ECO:0007669"/>
    <property type="project" value="TreeGrafter"/>
</dbReference>
<feature type="domain" description="Glycosyltransferase subfamily 4-like N-terminal" evidence="3">
    <location>
        <begin position="17"/>
        <end position="198"/>
    </location>
</feature>
<evidence type="ECO:0000259" key="3">
    <source>
        <dbReference type="Pfam" id="PF13439"/>
    </source>
</evidence>
<evidence type="ECO:0000313" key="5">
    <source>
        <dbReference type="EMBL" id="WJW66218.1"/>
    </source>
</evidence>
<sequence>MKRIGIDFTAAIRQAAGVGRHTRSLVTTLLENEPHGLEFVLFYAGGKLTNQQENYIRSLEIKYRPVVSFARLPFSEPFLTRVWQRARVPLPLEWVVRFENPFPFPNQLGKLDIVHFPDFVMAPHRSGKDIVTVHDLSFIVVPECADDKLRRYLTEAVPRATRQAERIIVVSESIKRELVERLKLPPDKIKVIYNGVSPKFHSLTDTQALEEVRSKLGLPPRFALFVGTIEPRKNLVRLVEAWRNIINTPEGKGRKLVLAGRRGWKYEPIFRRITELKMQNEIVWLDFVSDKDLPALYNLADLFVFPSLYEGFGIPPLEALACGTPVLVSDNSALSEVFEGAAVMCNPLQVDSIAQGIRQILTSLDGDHKLIDELRIKGLERAAQYTWEKAAADTLELYQSLN</sequence>
<gene>
    <name evidence="4" type="ORF">HXX08_00450</name>
    <name evidence="5" type="ORF">OZ401_002009</name>
</gene>
<dbReference type="PANTHER" id="PTHR46401">
    <property type="entry name" value="GLYCOSYLTRANSFERASE WBBK-RELATED"/>
    <property type="match status" value="1"/>
</dbReference>
<feature type="domain" description="Glycosyl transferase family 1" evidence="2">
    <location>
        <begin position="216"/>
        <end position="370"/>
    </location>
</feature>
<evidence type="ECO:0000259" key="2">
    <source>
        <dbReference type="Pfam" id="PF00534"/>
    </source>
</evidence>
<evidence type="ECO:0000313" key="7">
    <source>
        <dbReference type="Proteomes" id="UP001431572"/>
    </source>
</evidence>
<dbReference type="EMBL" id="JACATZ010000001">
    <property type="protein sequence ID" value="NWJ44324.1"/>
    <property type="molecule type" value="Genomic_DNA"/>
</dbReference>
<keyword evidence="1" id="KW-0808">Transferase</keyword>
<evidence type="ECO:0000256" key="1">
    <source>
        <dbReference type="ARBA" id="ARBA00022679"/>
    </source>
</evidence>
<dbReference type="Proteomes" id="UP000521676">
    <property type="component" value="Unassembled WGS sequence"/>
</dbReference>
<dbReference type="FunFam" id="3.40.50.2000:FF:000119">
    <property type="entry name" value="Glycosyl transferase group 1"/>
    <property type="match status" value="1"/>
</dbReference>
<dbReference type="InterPro" id="IPR001296">
    <property type="entry name" value="Glyco_trans_1"/>
</dbReference>
<dbReference type="RefSeq" id="WP_341468100.1">
    <property type="nucleotide sequence ID" value="NZ_CP128399.1"/>
</dbReference>
<proteinExistence type="predicted"/>
<dbReference type="PANTHER" id="PTHR46401:SF2">
    <property type="entry name" value="GLYCOSYLTRANSFERASE WBBK-RELATED"/>
    <property type="match status" value="1"/>
</dbReference>
<keyword evidence="7" id="KW-1185">Reference proteome</keyword>
<dbReference type="InterPro" id="IPR028098">
    <property type="entry name" value="Glyco_trans_4-like_N"/>
</dbReference>
<evidence type="ECO:0000313" key="6">
    <source>
        <dbReference type="Proteomes" id="UP000521676"/>
    </source>
</evidence>
<reference evidence="5" key="2">
    <citation type="journal article" date="2024" name="Nature">
        <title>Anoxygenic phototroph of the Chloroflexota uses a type I reaction centre.</title>
        <authorList>
            <person name="Tsuji J.M."/>
            <person name="Shaw N.A."/>
            <person name="Nagashima S."/>
            <person name="Venkiteswaran J.J."/>
            <person name="Schiff S.L."/>
            <person name="Watanabe T."/>
            <person name="Fukui M."/>
            <person name="Hanada S."/>
            <person name="Tank M."/>
            <person name="Neufeld J.D."/>
        </authorList>
    </citation>
    <scope>NUCLEOTIDE SEQUENCE</scope>
    <source>
        <strain evidence="5">L227-S17</strain>
    </source>
</reference>
<dbReference type="CDD" id="cd03809">
    <property type="entry name" value="GT4_MtfB-like"/>
    <property type="match status" value="1"/>
</dbReference>
<dbReference type="AlphaFoldDB" id="A0A8T7LQM5"/>